<organism evidence="2 3">
    <name type="scientific">Elysia crispata</name>
    <name type="common">lettuce slug</name>
    <dbReference type="NCBI Taxonomy" id="231223"/>
    <lineage>
        <taxon>Eukaryota</taxon>
        <taxon>Metazoa</taxon>
        <taxon>Spiralia</taxon>
        <taxon>Lophotrochozoa</taxon>
        <taxon>Mollusca</taxon>
        <taxon>Gastropoda</taxon>
        <taxon>Heterobranchia</taxon>
        <taxon>Euthyneura</taxon>
        <taxon>Panpulmonata</taxon>
        <taxon>Sacoglossa</taxon>
        <taxon>Placobranchoidea</taxon>
        <taxon>Plakobranchidae</taxon>
        <taxon>Elysia</taxon>
    </lineage>
</organism>
<comment type="caution">
    <text evidence="2">The sequence shown here is derived from an EMBL/GenBank/DDBJ whole genome shotgun (WGS) entry which is preliminary data.</text>
</comment>
<proteinExistence type="predicted"/>
<feature type="compositionally biased region" description="Polar residues" evidence="1">
    <location>
        <begin position="305"/>
        <end position="324"/>
    </location>
</feature>
<keyword evidence="3" id="KW-1185">Reference proteome</keyword>
<sequence>MSTSTSILELDEVIRRYAWNILKKRCNFLRRFFLDEEDYVCEVDWSAISMEHKVAKFESKEEENTAIDTNWGKVVTGSKWVSLWSCDFDNKADLKQSHTFRGSRNTTTWVDVDIEQCFTIKKELNVEVNIPPSMSKVRAGRDNSLHINKIKGQVFKEVLTWEVNSQVEVLPSWQARAELLAREECSSMEFEIRTTLYNPSGILPVYFKRKNDRRTIYVVELENFANAFQLEEEEGGLKPEEKQCFEVMIQRTLSADGEEAASSCHPQLITRGTCVCLTWGDQKVDIRTAPISASAGVVDRDGSTYYDSSSGPISVTARASNGTPRRSWRGGSDGNSASSSLENDAEGSEVKLISNNINGTIVSSLEDRQFVITSK</sequence>
<feature type="region of interest" description="Disordered" evidence="1">
    <location>
        <begin position="305"/>
        <end position="347"/>
    </location>
</feature>
<evidence type="ECO:0000256" key="1">
    <source>
        <dbReference type="SAM" id="MobiDB-lite"/>
    </source>
</evidence>
<reference evidence="2" key="1">
    <citation type="journal article" date="2023" name="G3 (Bethesda)">
        <title>A reference genome for the long-term kleptoplast-retaining sea slug Elysia crispata morphotype clarki.</title>
        <authorList>
            <person name="Eastman K.E."/>
            <person name="Pendleton A.L."/>
            <person name="Shaikh M.A."/>
            <person name="Suttiyut T."/>
            <person name="Ogas R."/>
            <person name="Tomko P."/>
            <person name="Gavelis G."/>
            <person name="Widhalm J.R."/>
            <person name="Wisecaver J.H."/>
        </authorList>
    </citation>
    <scope>NUCLEOTIDE SEQUENCE</scope>
    <source>
        <strain evidence="2">ECLA1</strain>
    </source>
</reference>
<protein>
    <submittedName>
        <fullName evidence="2">Uncharacterized protein</fullName>
    </submittedName>
</protein>
<evidence type="ECO:0000313" key="2">
    <source>
        <dbReference type="EMBL" id="KAK3778772.1"/>
    </source>
</evidence>
<gene>
    <name evidence="2" type="ORF">RRG08_013042</name>
</gene>
<dbReference type="PANTHER" id="PTHR39369:SF6">
    <property type="entry name" value="LIN-24 (TWENTY-FOUR) LIKE"/>
    <property type="match status" value="1"/>
</dbReference>
<dbReference type="CDD" id="cd20237">
    <property type="entry name" value="PFM_LIN24-like"/>
    <property type="match status" value="1"/>
</dbReference>
<dbReference type="EMBL" id="JAWDGP010002895">
    <property type="protein sequence ID" value="KAK3778772.1"/>
    <property type="molecule type" value="Genomic_DNA"/>
</dbReference>
<dbReference type="Proteomes" id="UP001283361">
    <property type="component" value="Unassembled WGS sequence"/>
</dbReference>
<accession>A0AAE1DQA8</accession>
<evidence type="ECO:0000313" key="3">
    <source>
        <dbReference type="Proteomes" id="UP001283361"/>
    </source>
</evidence>
<name>A0AAE1DQA8_9GAST</name>
<dbReference type="AlphaFoldDB" id="A0AAE1DQA8"/>
<dbReference type="PANTHER" id="PTHR39369">
    <property type="entry name" value="LIN-24 (TWENTY-FOUR) LIKE"/>
    <property type="match status" value="1"/>
</dbReference>